<protein>
    <recommendedName>
        <fullName evidence="3">Phospholipase/carboxylesterase/thioesterase domain-containing protein</fullName>
    </recommendedName>
</protein>
<evidence type="ECO:0000313" key="4">
    <source>
        <dbReference type="EMBL" id="OIJ36184.1"/>
    </source>
</evidence>
<dbReference type="Gene3D" id="3.40.50.1820">
    <property type="entry name" value="alpha/beta hydrolase"/>
    <property type="match status" value="1"/>
</dbReference>
<dbReference type="EMBL" id="MODZ01000004">
    <property type="protein sequence ID" value="OIJ36184.1"/>
    <property type="molecule type" value="Genomic_DNA"/>
</dbReference>
<dbReference type="InterPro" id="IPR003140">
    <property type="entry name" value="PLipase/COase/thioEstase"/>
</dbReference>
<feature type="domain" description="Phospholipase/carboxylesterase/thioesterase" evidence="3">
    <location>
        <begin position="22"/>
        <end position="220"/>
    </location>
</feature>
<dbReference type="SUPFAM" id="SSF53474">
    <property type="entry name" value="alpha/beta-Hydrolases"/>
    <property type="match status" value="1"/>
</dbReference>
<proteinExistence type="inferred from homology"/>
<dbReference type="AlphaFoldDB" id="A0A1S2N0H9"/>
<dbReference type="Pfam" id="PF02230">
    <property type="entry name" value="Abhydrolase_2"/>
    <property type="match status" value="1"/>
</dbReference>
<dbReference type="PANTHER" id="PTHR10655:SF17">
    <property type="entry name" value="LYSOPHOSPHOLIPASE-LIKE PROTEIN 1"/>
    <property type="match status" value="1"/>
</dbReference>
<dbReference type="Proteomes" id="UP000179540">
    <property type="component" value="Unassembled WGS sequence"/>
</dbReference>
<evidence type="ECO:0000313" key="5">
    <source>
        <dbReference type="Proteomes" id="UP000179540"/>
    </source>
</evidence>
<evidence type="ECO:0000259" key="3">
    <source>
        <dbReference type="Pfam" id="PF02230"/>
    </source>
</evidence>
<dbReference type="InterPro" id="IPR050565">
    <property type="entry name" value="LYPA1-2/EST-like"/>
</dbReference>
<sequence length="227" mass="24714">MVDSMVGMSFDPVVEYSRPEAERAGTHLVLMLHGYGSNERDLMSMVPSLPTEGFTYAAMRAPQPCGLGFQWFPLGGTPGERIEVDEQGLREAAQGLVAWIEHHRSLYAGVILLGFSQGMAVASSAVRHRPGIARALVGLSGFVPPLPQDFAQDSTLAQASPRLPVFYGRDQQDPVIPEPMVAETLDWLRKHAEVTKVLYAGMGHGVCPQEIGHVGEFLRHVAREAQA</sequence>
<accession>A0A1S2N0H9</accession>
<dbReference type="PANTHER" id="PTHR10655">
    <property type="entry name" value="LYSOPHOSPHOLIPASE-RELATED"/>
    <property type="match status" value="1"/>
</dbReference>
<reference evidence="4 5" key="1">
    <citation type="submission" date="2016-10" db="EMBL/GenBank/DDBJ databases">
        <title>Draft genome sequence of strain LCT isolated from the Shenzhou X spacecraft of China.</title>
        <authorList>
            <person name="Huang B."/>
        </authorList>
    </citation>
    <scope>NUCLEOTIDE SEQUENCE [LARGE SCALE GENOMIC DNA]</scope>
    <source>
        <strain evidence="4 5">LCT-H5</strain>
    </source>
</reference>
<gene>
    <name evidence="4" type="ORF">BK826_03775</name>
</gene>
<comment type="similarity">
    <text evidence="1">Belongs to the AB hydrolase superfamily. AB hydrolase 2 family.</text>
</comment>
<organism evidence="4 5">
    <name type="scientific">Rothia kristinae</name>
    <dbReference type="NCBI Taxonomy" id="37923"/>
    <lineage>
        <taxon>Bacteria</taxon>
        <taxon>Bacillati</taxon>
        <taxon>Actinomycetota</taxon>
        <taxon>Actinomycetes</taxon>
        <taxon>Micrococcales</taxon>
        <taxon>Micrococcaceae</taxon>
        <taxon>Rothia</taxon>
    </lineage>
</organism>
<name>A0A1S2N0H9_9MICC</name>
<evidence type="ECO:0000256" key="1">
    <source>
        <dbReference type="ARBA" id="ARBA00006499"/>
    </source>
</evidence>
<dbReference type="GO" id="GO:0016787">
    <property type="term" value="F:hydrolase activity"/>
    <property type="evidence" value="ECO:0007669"/>
    <property type="project" value="UniProtKB-KW"/>
</dbReference>
<dbReference type="InterPro" id="IPR029058">
    <property type="entry name" value="AB_hydrolase_fold"/>
</dbReference>
<comment type="caution">
    <text evidence="4">The sequence shown here is derived from an EMBL/GenBank/DDBJ whole genome shotgun (WGS) entry which is preliminary data.</text>
</comment>
<evidence type="ECO:0000256" key="2">
    <source>
        <dbReference type="ARBA" id="ARBA00022801"/>
    </source>
</evidence>
<keyword evidence="2" id="KW-0378">Hydrolase</keyword>